<proteinExistence type="predicted"/>
<evidence type="ECO:0000313" key="3">
    <source>
        <dbReference type="RefSeq" id="XP_025732049.1"/>
    </source>
</evidence>
<reference evidence="3" key="2">
    <citation type="submission" date="2025-08" db="UniProtKB">
        <authorList>
            <consortium name="RefSeq"/>
        </authorList>
    </citation>
    <scope>IDENTIFICATION</scope>
    <source>
        <tissue evidence="3">Blood</tissue>
    </source>
</reference>
<sequence>MLHLLKKMMNLGLRSRSLGSSCISAGAGRVRRFLLLSLLPPAPSSAVPRCPGPTPAISRHPHLPALSALSAPLSCVVVAVPGEKLRPGGGRGEPAEVSPDDPGPAPGSVSGPSAGCGSLGRRVLEKGAPGPIPRPQPARGEDSGRANDQQRVRRRAGRAAACVPGPEGRPGPRGFHALTHPRLRALSPPEPFIGCLRSDLRSVNPFWRHLSLTECESPGCAERLSELSGRAGSALLGADGDCPLDGFAGGAAGSTPFCPAGP</sequence>
<feature type="compositionally biased region" description="Low complexity" evidence="1">
    <location>
        <begin position="106"/>
        <end position="116"/>
    </location>
</feature>
<dbReference type="AlphaFoldDB" id="A0A3Q7PDZ7"/>
<name>A0A3Q7PDZ7_CALUR</name>
<feature type="compositionally biased region" description="Basic and acidic residues" evidence="1">
    <location>
        <begin position="139"/>
        <end position="151"/>
    </location>
</feature>
<protein>
    <submittedName>
        <fullName evidence="3">Uncharacterized protein LOC112827627</fullName>
    </submittedName>
</protein>
<reference key="1">
    <citation type="submission" date="2019-01" db="UniProtKB">
        <authorList>
            <consortium name="RefSeq"/>
        </authorList>
    </citation>
    <scope>IDENTIFICATION</scope>
</reference>
<dbReference type="RefSeq" id="XP_025732049.1">
    <property type="nucleotide sequence ID" value="XM_025876264.1"/>
</dbReference>
<evidence type="ECO:0000313" key="2">
    <source>
        <dbReference type="Proteomes" id="UP000286641"/>
    </source>
</evidence>
<accession>A0A3Q7PDZ7</accession>
<evidence type="ECO:0000256" key="1">
    <source>
        <dbReference type="SAM" id="MobiDB-lite"/>
    </source>
</evidence>
<dbReference type="InParanoid" id="A0A3Q7PDZ7"/>
<organism evidence="2 3">
    <name type="scientific">Callorhinus ursinus</name>
    <name type="common">Northern fur seal</name>
    <dbReference type="NCBI Taxonomy" id="34884"/>
    <lineage>
        <taxon>Eukaryota</taxon>
        <taxon>Metazoa</taxon>
        <taxon>Chordata</taxon>
        <taxon>Craniata</taxon>
        <taxon>Vertebrata</taxon>
        <taxon>Euteleostomi</taxon>
        <taxon>Mammalia</taxon>
        <taxon>Eutheria</taxon>
        <taxon>Laurasiatheria</taxon>
        <taxon>Carnivora</taxon>
        <taxon>Caniformia</taxon>
        <taxon>Pinnipedia</taxon>
        <taxon>Otariidae</taxon>
        <taxon>Callorhinus</taxon>
    </lineage>
</organism>
<dbReference type="Proteomes" id="UP000286641">
    <property type="component" value="Unplaced"/>
</dbReference>
<feature type="region of interest" description="Disordered" evidence="1">
    <location>
        <begin position="85"/>
        <end position="173"/>
    </location>
</feature>
<gene>
    <name evidence="3" type="primary">LOC112827627</name>
</gene>
<keyword evidence="2" id="KW-1185">Reference proteome</keyword>